<dbReference type="GO" id="GO:0005524">
    <property type="term" value="F:ATP binding"/>
    <property type="evidence" value="ECO:0007669"/>
    <property type="project" value="UniProtKB-KW"/>
</dbReference>
<dbReference type="PANTHER" id="PTHR43289:SF6">
    <property type="entry name" value="SERINE_THREONINE-PROTEIN KINASE NEKL-3"/>
    <property type="match status" value="1"/>
</dbReference>
<keyword evidence="4" id="KW-0067">ATP-binding</keyword>
<name>A0A1F5VY72_9BACT</name>
<accession>A0A1F5VY72</accession>
<keyword evidence="3" id="KW-0418">Kinase</keyword>
<organism evidence="6 7">
    <name type="scientific">Candidatus Fischerbacteria bacterium RBG_13_37_8</name>
    <dbReference type="NCBI Taxonomy" id="1817863"/>
    <lineage>
        <taxon>Bacteria</taxon>
        <taxon>Candidatus Fischeribacteriota</taxon>
    </lineage>
</organism>
<evidence type="ECO:0000256" key="1">
    <source>
        <dbReference type="ARBA" id="ARBA00022679"/>
    </source>
</evidence>
<dbReference type="Pfam" id="PF00069">
    <property type="entry name" value="Pkinase"/>
    <property type="match status" value="1"/>
</dbReference>
<evidence type="ECO:0000313" key="7">
    <source>
        <dbReference type="Proteomes" id="UP000178943"/>
    </source>
</evidence>
<keyword evidence="1" id="KW-0808">Transferase</keyword>
<dbReference type="PANTHER" id="PTHR43289">
    <property type="entry name" value="MITOGEN-ACTIVATED PROTEIN KINASE KINASE KINASE 20-RELATED"/>
    <property type="match status" value="1"/>
</dbReference>
<evidence type="ECO:0000313" key="6">
    <source>
        <dbReference type="EMBL" id="OGF68300.1"/>
    </source>
</evidence>
<dbReference type="InterPro" id="IPR000719">
    <property type="entry name" value="Prot_kinase_dom"/>
</dbReference>
<protein>
    <recommendedName>
        <fullName evidence="5">Protein kinase domain-containing protein</fullName>
    </recommendedName>
</protein>
<dbReference type="AlphaFoldDB" id="A0A1F5VY72"/>
<evidence type="ECO:0000256" key="2">
    <source>
        <dbReference type="ARBA" id="ARBA00022741"/>
    </source>
</evidence>
<dbReference type="EMBL" id="MFGW01000003">
    <property type="protein sequence ID" value="OGF68300.1"/>
    <property type="molecule type" value="Genomic_DNA"/>
</dbReference>
<dbReference type="GO" id="GO:0004674">
    <property type="term" value="F:protein serine/threonine kinase activity"/>
    <property type="evidence" value="ECO:0007669"/>
    <property type="project" value="TreeGrafter"/>
</dbReference>
<gene>
    <name evidence="6" type="ORF">A2Y62_11390</name>
</gene>
<dbReference type="PROSITE" id="PS50011">
    <property type="entry name" value="PROTEIN_KINASE_DOM"/>
    <property type="match status" value="1"/>
</dbReference>
<reference evidence="6 7" key="1">
    <citation type="journal article" date="2016" name="Nat. Commun.">
        <title>Thousands of microbial genomes shed light on interconnected biogeochemical processes in an aquifer system.</title>
        <authorList>
            <person name="Anantharaman K."/>
            <person name="Brown C.T."/>
            <person name="Hug L.A."/>
            <person name="Sharon I."/>
            <person name="Castelle C.J."/>
            <person name="Probst A.J."/>
            <person name="Thomas B.C."/>
            <person name="Singh A."/>
            <person name="Wilkins M.J."/>
            <person name="Karaoz U."/>
            <person name="Brodie E.L."/>
            <person name="Williams K.H."/>
            <person name="Hubbard S.S."/>
            <person name="Banfield J.F."/>
        </authorList>
    </citation>
    <scope>NUCLEOTIDE SEQUENCE [LARGE SCALE GENOMIC DNA]</scope>
</reference>
<dbReference type="Gene3D" id="1.10.510.10">
    <property type="entry name" value="Transferase(Phosphotransferase) domain 1"/>
    <property type="match status" value="1"/>
</dbReference>
<dbReference type="Proteomes" id="UP000178943">
    <property type="component" value="Unassembled WGS sequence"/>
</dbReference>
<sequence>MEGTPLKPFVLDFGLVREQESSGLTATGIIVGTPQYMSPEQAQAEPHKIDRRSDIYSLGATMYEILTG</sequence>
<evidence type="ECO:0000256" key="3">
    <source>
        <dbReference type="ARBA" id="ARBA00022777"/>
    </source>
</evidence>
<feature type="domain" description="Protein kinase" evidence="5">
    <location>
        <begin position="1"/>
        <end position="68"/>
    </location>
</feature>
<comment type="caution">
    <text evidence="6">The sequence shown here is derived from an EMBL/GenBank/DDBJ whole genome shotgun (WGS) entry which is preliminary data.</text>
</comment>
<dbReference type="STRING" id="1817863.A2Y62_11390"/>
<proteinExistence type="predicted"/>
<evidence type="ECO:0000256" key="4">
    <source>
        <dbReference type="ARBA" id="ARBA00022840"/>
    </source>
</evidence>
<keyword evidence="2" id="KW-0547">Nucleotide-binding</keyword>
<dbReference type="InterPro" id="IPR011009">
    <property type="entry name" value="Kinase-like_dom_sf"/>
</dbReference>
<evidence type="ECO:0000259" key="5">
    <source>
        <dbReference type="PROSITE" id="PS50011"/>
    </source>
</evidence>
<dbReference type="SUPFAM" id="SSF56112">
    <property type="entry name" value="Protein kinase-like (PK-like)"/>
    <property type="match status" value="1"/>
</dbReference>